<dbReference type="EMBL" id="AQHW01000015">
    <property type="protein sequence ID" value="KKB55564.1"/>
    <property type="molecule type" value="Genomic_DNA"/>
</dbReference>
<evidence type="ECO:0000313" key="1">
    <source>
        <dbReference type="EMBL" id="KKB55564.1"/>
    </source>
</evidence>
<dbReference type="STRING" id="1203610.HMPREF1536_03035"/>
<gene>
    <name evidence="1" type="ORF">HMPREF1536_03035</name>
</gene>
<evidence type="ECO:0000313" key="2">
    <source>
        <dbReference type="Proteomes" id="UP000033035"/>
    </source>
</evidence>
<comment type="caution">
    <text evidence="1">The sequence shown here is derived from an EMBL/GenBank/DDBJ whole genome shotgun (WGS) entry which is preliminary data.</text>
</comment>
<name>A0A0F5JCT6_9BACT</name>
<keyword evidence="2" id="KW-1185">Reference proteome</keyword>
<dbReference type="HOGENOM" id="CLU_1894207_0_0_10"/>
<sequence>MQIPNNFKLSFKLGDIQVNSLEEFYALDKKSVLEHFGFIISKDTLGDEFTSRNITSVEDVQEIIFISNAALYCQLEDKELAIDDKMKDLYKVWIHNTDLLEDLFIAYTKLDPDKMSKRILKQQKDGTIERFLNK</sequence>
<accession>A0A0F5JCT6</accession>
<dbReference type="RefSeq" id="WP_028728722.1">
    <property type="nucleotide sequence ID" value="NZ_AUAE01000036.1"/>
</dbReference>
<organism evidence="1 2">
    <name type="scientific">Parabacteroides gordonii MS-1 = DSM 23371</name>
    <dbReference type="NCBI Taxonomy" id="1203610"/>
    <lineage>
        <taxon>Bacteria</taxon>
        <taxon>Pseudomonadati</taxon>
        <taxon>Bacteroidota</taxon>
        <taxon>Bacteroidia</taxon>
        <taxon>Bacteroidales</taxon>
        <taxon>Tannerellaceae</taxon>
        <taxon>Parabacteroides</taxon>
    </lineage>
</organism>
<dbReference type="Proteomes" id="UP000033035">
    <property type="component" value="Unassembled WGS sequence"/>
</dbReference>
<dbReference type="AlphaFoldDB" id="A0A0F5JCT6"/>
<reference evidence="1 2" key="1">
    <citation type="submission" date="2013-04" db="EMBL/GenBank/DDBJ databases">
        <title>The Genome Sequence of Parabacteroides gordonii DSM 23371.</title>
        <authorList>
            <consortium name="The Broad Institute Genomics Platform"/>
            <person name="Earl A."/>
            <person name="Ward D."/>
            <person name="Feldgarden M."/>
            <person name="Gevers D."/>
            <person name="Martens E."/>
            <person name="Sakamoto M."/>
            <person name="Benno Y."/>
            <person name="Suzuki N."/>
            <person name="Matsunaga N."/>
            <person name="Koshihara K."/>
            <person name="Seki M."/>
            <person name="Komiya H."/>
            <person name="Walker B."/>
            <person name="Young S."/>
            <person name="Zeng Q."/>
            <person name="Gargeya S."/>
            <person name="Fitzgerald M."/>
            <person name="Haas B."/>
            <person name="Abouelleil A."/>
            <person name="Allen A.W."/>
            <person name="Alvarado L."/>
            <person name="Arachchi H.M."/>
            <person name="Berlin A.M."/>
            <person name="Chapman S.B."/>
            <person name="Gainer-Dewar J."/>
            <person name="Goldberg J."/>
            <person name="Griggs A."/>
            <person name="Gujja S."/>
            <person name="Hansen M."/>
            <person name="Howarth C."/>
            <person name="Imamovic A."/>
            <person name="Ireland A."/>
            <person name="Larimer J."/>
            <person name="McCowan C."/>
            <person name="Murphy C."/>
            <person name="Pearson M."/>
            <person name="Poon T.W."/>
            <person name="Priest M."/>
            <person name="Roberts A."/>
            <person name="Saif S."/>
            <person name="Shea T."/>
            <person name="Sisk P."/>
            <person name="Sykes S."/>
            <person name="Wortman J."/>
            <person name="Nusbaum C."/>
            <person name="Birren B."/>
        </authorList>
    </citation>
    <scope>NUCLEOTIDE SEQUENCE [LARGE SCALE GENOMIC DNA]</scope>
    <source>
        <strain evidence="1 2">MS-1</strain>
    </source>
</reference>
<dbReference type="PATRIC" id="fig|1203610.3.peg.3100"/>
<protein>
    <submittedName>
        <fullName evidence="1">Uncharacterized protein</fullName>
    </submittedName>
</protein>
<proteinExistence type="predicted"/>